<dbReference type="PANTHER" id="PTHR47371">
    <property type="entry name" value="LIPOTEICHOIC ACID SYNTHASE"/>
    <property type="match status" value="1"/>
</dbReference>
<feature type="transmembrane region" description="Helical" evidence="6">
    <location>
        <begin position="136"/>
        <end position="155"/>
    </location>
</feature>
<dbReference type="OrthoDB" id="9777768at2"/>
<reference evidence="8 9" key="1">
    <citation type="journal article" date="2010" name="Stand. Genomic Sci.">
        <title>Complete genome sequence of Cellulophaga algicola type strain (IC166).</title>
        <authorList>
            <person name="Abt B."/>
            <person name="Lu M."/>
            <person name="Misra M."/>
            <person name="Han C."/>
            <person name="Nolan M."/>
            <person name="Lucas S."/>
            <person name="Hammon N."/>
            <person name="Deshpande S."/>
            <person name="Cheng J.F."/>
            <person name="Tapia R."/>
            <person name="Goodwin L."/>
            <person name="Pitluck S."/>
            <person name="Liolios K."/>
            <person name="Pagani I."/>
            <person name="Ivanova N."/>
            <person name="Mavromatis K."/>
            <person name="Ovchinikova G."/>
            <person name="Pati A."/>
            <person name="Chen A."/>
            <person name="Palaniappan K."/>
            <person name="Land M."/>
            <person name="Hauser L."/>
            <person name="Chang Y.J."/>
            <person name="Jeffries C.D."/>
            <person name="Detter J.C."/>
            <person name="Brambilla E."/>
            <person name="Rohde M."/>
            <person name="Tindall B.J."/>
            <person name="Goker M."/>
            <person name="Woyke T."/>
            <person name="Bristow J."/>
            <person name="Eisen J.A."/>
            <person name="Markowitz V."/>
            <person name="Hugenholtz P."/>
            <person name="Kyrpides N.C."/>
            <person name="Klenk H.P."/>
            <person name="Lapidus A."/>
        </authorList>
    </citation>
    <scope>NUCLEOTIDE SEQUENCE [LARGE SCALE GENOMIC DNA]</scope>
    <source>
        <strain evidence="9">DSM 14237 / IC166 / ACAM 630</strain>
    </source>
</reference>
<dbReference type="InterPro" id="IPR050448">
    <property type="entry name" value="OpgB/LTA_synthase_biosynth"/>
</dbReference>
<dbReference type="eggNOG" id="COG0457">
    <property type="taxonomic scope" value="Bacteria"/>
</dbReference>
<dbReference type="SUPFAM" id="SSF53649">
    <property type="entry name" value="Alkaline phosphatase-like"/>
    <property type="match status" value="1"/>
</dbReference>
<dbReference type="InterPro" id="IPR011990">
    <property type="entry name" value="TPR-like_helical_dom_sf"/>
</dbReference>
<keyword evidence="9" id="KW-1185">Reference proteome</keyword>
<dbReference type="Gene3D" id="3.40.720.10">
    <property type="entry name" value="Alkaline Phosphatase, subunit A"/>
    <property type="match status" value="1"/>
</dbReference>
<dbReference type="Pfam" id="PF00884">
    <property type="entry name" value="Sulfatase"/>
    <property type="match status" value="1"/>
</dbReference>
<evidence type="ECO:0000256" key="3">
    <source>
        <dbReference type="ARBA" id="ARBA00022692"/>
    </source>
</evidence>
<feature type="transmembrane region" description="Helical" evidence="6">
    <location>
        <begin position="48"/>
        <end position="72"/>
    </location>
</feature>
<dbReference type="InterPro" id="IPR017850">
    <property type="entry name" value="Alkaline_phosphatase_core_sf"/>
</dbReference>
<dbReference type="PANTHER" id="PTHR47371:SF3">
    <property type="entry name" value="PHOSPHOGLYCEROL TRANSFERASE I"/>
    <property type="match status" value="1"/>
</dbReference>
<name>E6XEP0_CELAD</name>
<feature type="domain" description="Sulfatase N-terminal" evidence="7">
    <location>
        <begin position="241"/>
        <end position="530"/>
    </location>
</feature>
<dbReference type="GO" id="GO:0005886">
    <property type="term" value="C:plasma membrane"/>
    <property type="evidence" value="ECO:0007669"/>
    <property type="project" value="UniProtKB-SubCell"/>
</dbReference>
<dbReference type="eggNOG" id="COG1368">
    <property type="taxonomic scope" value="Bacteria"/>
</dbReference>
<feature type="transmembrane region" description="Helical" evidence="6">
    <location>
        <begin position="84"/>
        <end position="104"/>
    </location>
</feature>
<evidence type="ECO:0000256" key="6">
    <source>
        <dbReference type="SAM" id="Phobius"/>
    </source>
</evidence>
<dbReference type="AlphaFoldDB" id="E6XEP0"/>
<evidence type="ECO:0000256" key="5">
    <source>
        <dbReference type="ARBA" id="ARBA00023136"/>
    </source>
</evidence>
<keyword evidence="5 6" id="KW-0472">Membrane</keyword>
<feature type="transmembrane region" description="Helical" evidence="6">
    <location>
        <begin position="161"/>
        <end position="184"/>
    </location>
</feature>
<dbReference type="InterPro" id="IPR000917">
    <property type="entry name" value="Sulfatase_N"/>
</dbReference>
<evidence type="ECO:0000256" key="4">
    <source>
        <dbReference type="ARBA" id="ARBA00022989"/>
    </source>
</evidence>
<organism evidence="8 9">
    <name type="scientific">Cellulophaga algicola (strain DSM 14237 / IC166 / ACAM 630)</name>
    <dbReference type="NCBI Taxonomy" id="688270"/>
    <lineage>
        <taxon>Bacteria</taxon>
        <taxon>Pseudomonadati</taxon>
        <taxon>Bacteroidota</taxon>
        <taxon>Flavobacteriia</taxon>
        <taxon>Flavobacteriales</taxon>
        <taxon>Flavobacteriaceae</taxon>
        <taxon>Cellulophaga</taxon>
    </lineage>
</organism>
<gene>
    <name evidence="8" type="ordered locus">Celal_4126</name>
</gene>
<dbReference type="Gene3D" id="1.25.40.10">
    <property type="entry name" value="Tetratricopeptide repeat domain"/>
    <property type="match status" value="1"/>
</dbReference>
<comment type="subcellular location">
    <subcellularLocation>
        <location evidence="1">Cell membrane</location>
        <topology evidence="1">Multi-pass membrane protein</topology>
    </subcellularLocation>
</comment>
<dbReference type="KEGG" id="cao:Celal_4126"/>
<protein>
    <submittedName>
        <fullName evidence="8">Sulfatase</fullName>
    </submittedName>
</protein>
<sequence>MEVKVNILRKATLRGYTRLILAYLFCLVLLCVYQYVTLYGKGVTDQIFGVSFFLALIHHIGFSSLIALIFVLPYRLLEHVKPRLGIKFIFTILVLLLCVETLLIGYYTVAYVPLGSDILGYSIQSILNIIFKSDIFGMYVAGIFAVLIFTFYTFFKFTGSFYHYISKMFPFTIFLMSLFLMTLFTERKPINDNKTQYLAYNLISTSLDKTDYIAKTEFPLLKENVDKDVLGTYFNLKEEAPNFVFIIVEGLGEDFVGIDAEFGGFTPFIDELTQESLYFDHFLSNTGRTFGVIPSLLGSLPFGKNGFMNLKDMPNKVTLFSVLKNNGYHTNFYMGANSSFNHLDQFLRSENIDVLVDRSKYERIYKLQPTDAAGASWGYPDKELYKKAMAVYRPDSIPRLDVFMTLTTHEPFLLPNQGFYDAKVAAILETSNRYEKRTRKLIAKNKAIFSCLLYGDEALRDFMLAYKKKPSYSNTIFVITGDHRLVPIPQNNTLSRFHVPMLFYSPLLKEPKKISAVSSHLDVVPSILAMLSKKYNIKLPKKTSWLGSGLDMHAEFRSAKNIPLMRNKNELNDFIAKECFYSSGNLFSIRKNLVLEELDVDTRNYEVLLNNFKGLNAYVTKENKILPEEYAPYKVEKNKFTSEEIVWINSQFNGRDFDNAYETARQFAFDGRYDKALLLINFILSEVPSHIDAKILKGRVTAWSGAYKEASLILEECLETNPNYDDIYLAMLDIYFWSDTNEKVLFLYERIEDNNIKSKEVGKKVKRSYQIVQKKGKESNTLIVNANIEAYMASEI</sequence>
<dbReference type="HOGENOM" id="CLU_019509_0_0_10"/>
<evidence type="ECO:0000313" key="8">
    <source>
        <dbReference type="EMBL" id="ADV51368.1"/>
    </source>
</evidence>
<dbReference type="SUPFAM" id="SSF48452">
    <property type="entry name" value="TPR-like"/>
    <property type="match status" value="1"/>
</dbReference>
<evidence type="ECO:0000256" key="2">
    <source>
        <dbReference type="ARBA" id="ARBA00022475"/>
    </source>
</evidence>
<dbReference type="Proteomes" id="UP000008634">
    <property type="component" value="Chromosome"/>
</dbReference>
<evidence type="ECO:0000256" key="1">
    <source>
        <dbReference type="ARBA" id="ARBA00004651"/>
    </source>
</evidence>
<dbReference type="EMBL" id="CP002453">
    <property type="protein sequence ID" value="ADV51368.1"/>
    <property type="molecule type" value="Genomic_DNA"/>
</dbReference>
<dbReference type="STRING" id="688270.Celal_4126"/>
<keyword evidence="2" id="KW-1003">Cell membrane</keyword>
<proteinExistence type="predicted"/>
<keyword evidence="4 6" id="KW-1133">Transmembrane helix</keyword>
<evidence type="ECO:0000259" key="7">
    <source>
        <dbReference type="Pfam" id="PF00884"/>
    </source>
</evidence>
<dbReference type="CDD" id="cd16015">
    <property type="entry name" value="LTA_synthase"/>
    <property type="match status" value="1"/>
</dbReference>
<evidence type="ECO:0000313" key="9">
    <source>
        <dbReference type="Proteomes" id="UP000008634"/>
    </source>
</evidence>
<keyword evidence="3 6" id="KW-0812">Transmembrane</keyword>
<feature type="transmembrane region" description="Helical" evidence="6">
    <location>
        <begin position="20"/>
        <end position="36"/>
    </location>
</feature>
<accession>E6XEP0</accession>
<dbReference type="RefSeq" id="WP_013552816.1">
    <property type="nucleotide sequence ID" value="NC_014934.1"/>
</dbReference>